<dbReference type="EMBL" id="KV921298">
    <property type="protein sequence ID" value="ORE20151.1"/>
    <property type="molecule type" value="Genomic_DNA"/>
</dbReference>
<dbReference type="VEuPathDB" id="FungiDB:BCV72DRAFT_312482"/>
<dbReference type="AlphaFoldDB" id="A0A1X0S7K6"/>
<proteinExistence type="predicted"/>
<protein>
    <submittedName>
        <fullName evidence="1">Uncharacterized protein</fullName>
    </submittedName>
</protein>
<accession>A0A1X0S7K6</accession>
<sequence length="485" mass="56032">MMNFSSVRNKIKVMLVGLVQDIYLEQFIALKKHAKLENTQSSDSTEALCAQISKRTDKIKSILNDYRNRRKERQNEENLDVGQLTNSFVYLSSTTTNGNLFVEENRLNNYGQSLSTACETVATSYNNYHIENFKNFICNYFIYSLKRKYPNVKIGCLKNLVYNRVYDEVLVRSEPSSIPGEILGLFDSDMASSLSSFLNPLILEMKNRMPTLPVSEVSLNNGPFKILPVLRHILEKYESLNMAQPSQDAKDSTSKLVPPDFLNLTGIFPEAKQEKQINESPFDHNRRQFFQMFDFTKLGFRNWEELKNMPEQTGRMFLNGMYTNGYTCRVLLCRKVLPLSTADGVSLELSDFTSDEVDKYFRPCTVNPGRKDAFVSYHGGADVRRLSSTEYYNMSGTVNHQKVLQGRKQSLDMERIETNIPSPKTAFIQRYMLYLTYILQHMDVLFNFYNFETAKPKWLNYIGSQKVIQESIDIVLNGDKKYNKS</sequence>
<gene>
    <name evidence="1" type="ORF">BCV71DRAFT_281340</name>
</gene>
<reference evidence="1 2" key="1">
    <citation type="journal article" date="2016" name="Proc. Natl. Acad. Sci. U.S.A.">
        <title>Lipid metabolic changes in an early divergent fungus govern the establishment of a mutualistic symbiosis with endobacteria.</title>
        <authorList>
            <person name="Lastovetsky O.A."/>
            <person name="Gaspar M.L."/>
            <person name="Mondo S.J."/>
            <person name="LaButti K.M."/>
            <person name="Sandor L."/>
            <person name="Grigoriev I.V."/>
            <person name="Henry S.A."/>
            <person name="Pawlowska T.E."/>
        </authorList>
    </citation>
    <scope>NUCLEOTIDE SEQUENCE [LARGE SCALE GENOMIC DNA]</scope>
    <source>
        <strain evidence="1 2">ATCC 11559</strain>
    </source>
</reference>
<dbReference type="Proteomes" id="UP000242381">
    <property type="component" value="Unassembled WGS sequence"/>
</dbReference>
<evidence type="ECO:0000313" key="2">
    <source>
        <dbReference type="Proteomes" id="UP000242381"/>
    </source>
</evidence>
<name>A0A1X0S7K6_RHIZD</name>
<organism evidence="1 2">
    <name type="scientific">Rhizopus microsporus</name>
    <dbReference type="NCBI Taxonomy" id="58291"/>
    <lineage>
        <taxon>Eukaryota</taxon>
        <taxon>Fungi</taxon>
        <taxon>Fungi incertae sedis</taxon>
        <taxon>Mucoromycota</taxon>
        <taxon>Mucoromycotina</taxon>
        <taxon>Mucoromycetes</taxon>
        <taxon>Mucorales</taxon>
        <taxon>Mucorineae</taxon>
        <taxon>Rhizopodaceae</taxon>
        <taxon>Rhizopus</taxon>
    </lineage>
</organism>
<evidence type="ECO:0000313" key="1">
    <source>
        <dbReference type="EMBL" id="ORE20151.1"/>
    </source>
</evidence>